<organism evidence="6 7">
    <name type="scientific">Liparis tanakae</name>
    <name type="common">Tanaka's snailfish</name>
    <dbReference type="NCBI Taxonomy" id="230148"/>
    <lineage>
        <taxon>Eukaryota</taxon>
        <taxon>Metazoa</taxon>
        <taxon>Chordata</taxon>
        <taxon>Craniata</taxon>
        <taxon>Vertebrata</taxon>
        <taxon>Euteleostomi</taxon>
        <taxon>Actinopterygii</taxon>
        <taxon>Neopterygii</taxon>
        <taxon>Teleostei</taxon>
        <taxon>Neoteleostei</taxon>
        <taxon>Acanthomorphata</taxon>
        <taxon>Eupercaria</taxon>
        <taxon>Perciformes</taxon>
        <taxon>Cottioidei</taxon>
        <taxon>Cottales</taxon>
        <taxon>Liparidae</taxon>
        <taxon>Liparis</taxon>
    </lineage>
</organism>
<dbReference type="InterPro" id="IPR002913">
    <property type="entry name" value="START_lipid-bd_dom"/>
</dbReference>
<evidence type="ECO:0000256" key="2">
    <source>
        <dbReference type="ARBA" id="ARBA00022468"/>
    </source>
</evidence>
<dbReference type="GO" id="GO:0005096">
    <property type="term" value="F:GTPase activator activity"/>
    <property type="evidence" value="ECO:0007669"/>
    <property type="project" value="UniProtKB-KW"/>
</dbReference>
<dbReference type="GO" id="GO:0008289">
    <property type="term" value="F:lipid binding"/>
    <property type="evidence" value="ECO:0007669"/>
    <property type="project" value="InterPro"/>
</dbReference>
<evidence type="ECO:0000313" key="6">
    <source>
        <dbReference type="EMBL" id="TNN87405.1"/>
    </source>
</evidence>
<keyword evidence="2" id="KW-0343">GTPase activation</keyword>
<gene>
    <name evidence="6" type="primary">STARD13_0</name>
    <name evidence="6" type="ORF">EYF80_002606</name>
</gene>
<comment type="subcellular location">
    <subcellularLocation>
        <location evidence="1">Membrane</location>
        <topology evidence="1">Peripheral membrane protein</topology>
    </subcellularLocation>
</comment>
<dbReference type="Pfam" id="PF00620">
    <property type="entry name" value="RhoGAP"/>
    <property type="match status" value="2"/>
</dbReference>
<dbReference type="Proteomes" id="UP000314294">
    <property type="component" value="Unassembled WGS sequence"/>
</dbReference>
<dbReference type="SMART" id="SM00324">
    <property type="entry name" value="RhoGAP"/>
    <property type="match status" value="1"/>
</dbReference>
<dbReference type="Pfam" id="PF01852">
    <property type="entry name" value="START"/>
    <property type="match status" value="1"/>
</dbReference>
<dbReference type="PANTHER" id="PTHR12659:SF6">
    <property type="entry name" value="STAR-RELATED LIPID TRANSFER PROTEIN 13"/>
    <property type="match status" value="1"/>
</dbReference>
<dbReference type="FunFam" id="3.30.530.20:FF:000009">
    <property type="entry name" value="StAR related lipid transfer domain containing 13"/>
    <property type="match status" value="1"/>
</dbReference>
<feature type="compositionally biased region" description="Polar residues" evidence="4">
    <location>
        <begin position="178"/>
        <end position="188"/>
    </location>
</feature>
<evidence type="ECO:0000313" key="7">
    <source>
        <dbReference type="Proteomes" id="UP000314294"/>
    </source>
</evidence>
<evidence type="ECO:0000256" key="3">
    <source>
        <dbReference type="ARBA" id="ARBA00022553"/>
    </source>
</evidence>
<dbReference type="CDD" id="cd09592">
    <property type="entry name" value="SAM_DLC2"/>
    <property type="match status" value="1"/>
</dbReference>
<evidence type="ECO:0000256" key="4">
    <source>
        <dbReference type="SAM" id="MobiDB-lite"/>
    </source>
</evidence>
<feature type="region of interest" description="Disordered" evidence="4">
    <location>
        <begin position="163"/>
        <end position="237"/>
    </location>
</feature>
<keyword evidence="7" id="KW-1185">Reference proteome</keyword>
<reference evidence="6 7" key="1">
    <citation type="submission" date="2019-03" db="EMBL/GenBank/DDBJ databases">
        <title>First draft genome of Liparis tanakae, snailfish: a comprehensive survey of snailfish specific genes.</title>
        <authorList>
            <person name="Kim W."/>
            <person name="Song I."/>
            <person name="Jeong J.-H."/>
            <person name="Kim D."/>
            <person name="Kim S."/>
            <person name="Ryu S."/>
            <person name="Song J.Y."/>
            <person name="Lee S.K."/>
        </authorList>
    </citation>
    <scope>NUCLEOTIDE SEQUENCE [LARGE SCALE GENOMIC DNA]</scope>
    <source>
        <tissue evidence="6">Muscle</tissue>
    </source>
</reference>
<dbReference type="SUPFAM" id="SSF55961">
    <property type="entry name" value="Bet v1-like"/>
    <property type="match status" value="1"/>
</dbReference>
<dbReference type="SUPFAM" id="SSF47769">
    <property type="entry name" value="SAM/Pointed domain"/>
    <property type="match status" value="1"/>
</dbReference>
<feature type="region of interest" description="Disordered" evidence="4">
    <location>
        <begin position="310"/>
        <end position="352"/>
    </location>
</feature>
<feature type="compositionally biased region" description="Low complexity" evidence="4">
    <location>
        <begin position="193"/>
        <end position="203"/>
    </location>
</feature>
<comment type="caution">
    <text evidence="6">The sequence shown here is derived from an EMBL/GenBank/DDBJ whole genome shotgun (WGS) entry which is preliminary data.</text>
</comment>
<dbReference type="OrthoDB" id="10003330at2759"/>
<dbReference type="SUPFAM" id="SSF48350">
    <property type="entry name" value="GTPase activation domain, GAP"/>
    <property type="match status" value="1"/>
</dbReference>
<proteinExistence type="predicted"/>
<feature type="compositionally biased region" description="Low complexity" evidence="4">
    <location>
        <begin position="325"/>
        <end position="341"/>
    </location>
</feature>
<dbReference type="InterPro" id="IPR023393">
    <property type="entry name" value="START-like_dom_sf"/>
</dbReference>
<accession>A0A4Z2JAM6</accession>
<dbReference type="Pfam" id="PF07647">
    <property type="entry name" value="SAM_2"/>
    <property type="match status" value="1"/>
</dbReference>
<evidence type="ECO:0000259" key="5">
    <source>
        <dbReference type="PROSITE" id="PS50848"/>
    </source>
</evidence>
<dbReference type="GO" id="GO:0007165">
    <property type="term" value="P:signal transduction"/>
    <property type="evidence" value="ECO:0007669"/>
    <property type="project" value="InterPro"/>
</dbReference>
<dbReference type="InterPro" id="IPR013761">
    <property type="entry name" value="SAM/pointed_sf"/>
</dbReference>
<evidence type="ECO:0000256" key="1">
    <source>
        <dbReference type="ARBA" id="ARBA00004170"/>
    </source>
</evidence>
<dbReference type="SMART" id="SM00454">
    <property type="entry name" value="SAM"/>
    <property type="match status" value="1"/>
</dbReference>
<dbReference type="Gene3D" id="1.10.555.10">
    <property type="entry name" value="Rho GTPase activation protein"/>
    <property type="match status" value="2"/>
</dbReference>
<dbReference type="PANTHER" id="PTHR12659">
    <property type="entry name" value="RHO-TYPE GTPASE ACTIVATING PROTEIN"/>
    <property type="match status" value="1"/>
</dbReference>
<dbReference type="InterPro" id="IPR000198">
    <property type="entry name" value="RhoGAP_dom"/>
</dbReference>
<sequence>MFRELPESTGSECLGSMTPETQDFYLRMDHHRRRSGYRLGRIIARQQLLKKIAGEIEAKEACDWLRAAGFPQYAQLFEDSQFPIDITPVKRDHDFLDKDLVEPLCRRLNTLNKCASMKLDVNLPKKKSEDSDEEDLFAISDKWTFEWSSRRWSRLQDIDCLLGNPGEGQPSGDDVPLRTTTSSESVLTDLSEPEVSSLHSESSGGSGPRGLSTEDSDCSNRTGSDTAAMPDSTSLTMPPIHKEIAHYSSLPDNHSKISRVRAKDFLKRMETLRSRGSVGRGRKTLDISTPVLQQEGQTLKTLQCVEIINGDGGAPEIPSNKAQTGSEGSSHSSGSAVSTPSLKERKPHRADYKRSGMYLEDVDIFSGTKGNEVAQQNRRNEFCSYEDLVVHIPKDHKPGTFPKALSIESLSPTNGASFNWHTGSRPLDSPLIPCRKESRPVTQCCSRGSRISVYDNVPGSHLYASTGDLIDLEKEDLFPHLDDILLHVNGLQQIVDRWSKNVLPVGEGLAQTDGEREHTGGLQSSSQITLDFEGNSVTESQNTPSHGDRDRVSLAETECTILRERRDSGVGASLTRPNRLRWPSFQISNRLSHSVASLQITNQSAGQLSLLQRFSLLRLTATMEKYSMSNKHGWTWSVPKFMKRMKVPDYKDKNVFGVPLIVHVQRSGQPLPLGLQQALRYLRSQCLDQVGLFRKSGVKSRIHALRQMNENSPDNVNYEDQSAYDVADMAAIMLMSDENREVLQTLLCFLSDVTSSVEENQMTPMNIAVCLAPSLFHLNILKKDNLSPRAMQKKYATGRPDQKDLNENLAATQGLAHMIIECNRLFEIPHEMVTQSRNSYVEADLHAPTIEELCKHLEDGDGTYQTHMEGRLQSQLKEAREKSKYWVSCSSSDNTELSYKKVGDGNPLRRWRVSVEVEAPPSVVLNRVLRERHLWDVDLLQWKVCETLDKQTEVFQYVLNRMPPHPSRDFVVLRSWRTDLPKGACSLVSVSIERDCPPVGGVRAIVLESNYLLEPCGSGKSKLTHICRVDLKGRTPDWYNKAFGHLCAAEAARIRNSFQPLITDGPETKI</sequence>
<dbReference type="Gene3D" id="1.10.287.2070">
    <property type="match status" value="1"/>
</dbReference>
<dbReference type="GO" id="GO:0035023">
    <property type="term" value="P:regulation of Rho protein signal transduction"/>
    <property type="evidence" value="ECO:0007669"/>
    <property type="project" value="TreeGrafter"/>
</dbReference>
<dbReference type="PROSITE" id="PS50848">
    <property type="entry name" value="START"/>
    <property type="match status" value="1"/>
</dbReference>
<protein>
    <submittedName>
        <fullName evidence="6">StAR-related lipid transfer protein 13</fullName>
    </submittedName>
</protein>
<keyword evidence="3" id="KW-0597">Phosphoprotein</keyword>
<dbReference type="GO" id="GO:0030036">
    <property type="term" value="P:actin cytoskeleton organization"/>
    <property type="evidence" value="ECO:0007669"/>
    <property type="project" value="TreeGrafter"/>
</dbReference>
<dbReference type="FunFam" id="1.10.287.2070:FF:000001">
    <property type="entry name" value="StAR-related lipid transfer domain-containing 13"/>
    <property type="match status" value="1"/>
</dbReference>
<dbReference type="Gene3D" id="3.30.530.20">
    <property type="match status" value="1"/>
</dbReference>
<feature type="domain" description="START" evidence="5">
    <location>
        <begin position="872"/>
        <end position="1039"/>
    </location>
</feature>
<feature type="compositionally biased region" description="Polar residues" evidence="4">
    <location>
        <begin position="219"/>
        <end position="236"/>
    </location>
</feature>
<name>A0A4Z2JAM6_9TELE</name>
<dbReference type="EMBL" id="SRLO01000011">
    <property type="protein sequence ID" value="TNN87405.1"/>
    <property type="molecule type" value="Genomic_DNA"/>
</dbReference>
<dbReference type="InterPro" id="IPR008936">
    <property type="entry name" value="Rho_GTPase_activation_prot"/>
</dbReference>
<dbReference type="GO" id="GO:0016020">
    <property type="term" value="C:membrane"/>
    <property type="evidence" value="ECO:0007669"/>
    <property type="project" value="UniProtKB-SubCell"/>
</dbReference>
<dbReference type="InterPro" id="IPR001660">
    <property type="entry name" value="SAM"/>
</dbReference>
<dbReference type="AlphaFoldDB" id="A0A4Z2JAM6"/>
<dbReference type="SMART" id="SM00234">
    <property type="entry name" value="START"/>
    <property type="match status" value="1"/>
</dbReference>